<keyword evidence="5 6" id="KW-0472">Membrane</keyword>
<protein>
    <submittedName>
        <fullName evidence="8">Uncharacterized membrane protein YckC, RDD family</fullName>
    </submittedName>
</protein>
<dbReference type="STRING" id="1477437.SAMN05444682_10691"/>
<dbReference type="PANTHER" id="PTHR36115:SF4">
    <property type="entry name" value="MEMBRANE PROTEIN"/>
    <property type="match status" value="1"/>
</dbReference>
<dbReference type="Pfam" id="PF06271">
    <property type="entry name" value="RDD"/>
    <property type="match status" value="1"/>
</dbReference>
<feature type="domain" description="RDD" evidence="7">
    <location>
        <begin position="69"/>
        <end position="195"/>
    </location>
</feature>
<evidence type="ECO:0000256" key="4">
    <source>
        <dbReference type="ARBA" id="ARBA00022989"/>
    </source>
</evidence>
<dbReference type="Proteomes" id="UP000198670">
    <property type="component" value="Unassembled WGS sequence"/>
</dbReference>
<name>A0A1I3LNE4_9SPHI</name>
<keyword evidence="3 6" id="KW-0812">Transmembrane</keyword>
<sequence>MNPSDQYEVVIQGKPKGPFSLEELRAMNLHPTDFVKPVGHPEFKELRELETLSNQLNVVHQSTAPQYFASLDMRLLSTAIDYFFAFCGYAVLAAIYLGGTANDQTRIPTLIMGLSLVPIFKFIACVILEGSRKQASIGKMLIGVKVTDEQGKPVGYGRALARNLAKLVGVATLGFGFLSGFFDRRQQCLHDKIAGTLVIKDRLI</sequence>
<dbReference type="InterPro" id="IPR051791">
    <property type="entry name" value="Pra-immunoreactive"/>
</dbReference>
<dbReference type="AlphaFoldDB" id="A0A1I3LNE4"/>
<evidence type="ECO:0000256" key="1">
    <source>
        <dbReference type="ARBA" id="ARBA00004651"/>
    </source>
</evidence>
<feature type="transmembrane region" description="Helical" evidence="6">
    <location>
        <begin position="110"/>
        <end position="130"/>
    </location>
</feature>
<dbReference type="PANTHER" id="PTHR36115">
    <property type="entry name" value="PROLINE-RICH ANTIGEN HOMOLOG-RELATED"/>
    <property type="match status" value="1"/>
</dbReference>
<accession>A0A1I3LNE4</accession>
<gene>
    <name evidence="8" type="ORF">SAMN05444682_10691</name>
</gene>
<dbReference type="RefSeq" id="WP_090627484.1">
    <property type="nucleotide sequence ID" value="NZ_FOQO01000006.1"/>
</dbReference>
<evidence type="ECO:0000313" key="9">
    <source>
        <dbReference type="Proteomes" id="UP000198670"/>
    </source>
</evidence>
<organism evidence="8 9">
    <name type="scientific">Parapedobacter indicus</name>
    <dbReference type="NCBI Taxonomy" id="1477437"/>
    <lineage>
        <taxon>Bacteria</taxon>
        <taxon>Pseudomonadati</taxon>
        <taxon>Bacteroidota</taxon>
        <taxon>Sphingobacteriia</taxon>
        <taxon>Sphingobacteriales</taxon>
        <taxon>Sphingobacteriaceae</taxon>
        <taxon>Parapedobacter</taxon>
    </lineage>
</organism>
<keyword evidence="9" id="KW-1185">Reference proteome</keyword>
<feature type="transmembrane region" description="Helical" evidence="6">
    <location>
        <begin position="79"/>
        <end position="98"/>
    </location>
</feature>
<dbReference type="EMBL" id="FOQO01000006">
    <property type="protein sequence ID" value="SFI86251.1"/>
    <property type="molecule type" value="Genomic_DNA"/>
</dbReference>
<evidence type="ECO:0000313" key="8">
    <source>
        <dbReference type="EMBL" id="SFI86251.1"/>
    </source>
</evidence>
<keyword evidence="4 6" id="KW-1133">Transmembrane helix</keyword>
<dbReference type="OrthoDB" id="9793824at2"/>
<evidence type="ECO:0000256" key="2">
    <source>
        <dbReference type="ARBA" id="ARBA00022475"/>
    </source>
</evidence>
<proteinExistence type="predicted"/>
<evidence type="ECO:0000256" key="3">
    <source>
        <dbReference type="ARBA" id="ARBA00022692"/>
    </source>
</evidence>
<keyword evidence="2" id="KW-1003">Cell membrane</keyword>
<comment type="subcellular location">
    <subcellularLocation>
        <location evidence="1">Cell membrane</location>
        <topology evidence="1">Multi-pass membrane protein</topology>
    </subcellularLocation>
</comment>
<dbReference type="InterPro" id="IPR010432">
    <property type="entry name" value="RDD"/>
</dbReference>
<dbReference type="GO" id="GO:0005886">
    <property type="term" value="C:plasma membrane"/>
    <property type="evidence" value="ECO:0007669"/>
    <property type="project" value="UniProtKB-SubCell"/>
</dbReference>
<evidence type="ECO:0000256" key="6">
    <source>
        <dbReference type="SAM" id="Phobius"/>
    </source>
</evidence>
<evidence type="ECO:0000259" key="7">
    <source>
        <dbReference type="Pfam" id="PF06271"/>
    </source>
</evidence>
<evidence type="ECO:0000256" key="5">
    <source>
        <dbReference type="ARBA" id="ARBA00023136"/>
    </source>
</evidence>
<reference evidence="8 9" key="1">
    <citation type="submission" date="2016-10" db="EMBL/GenBank/DDBJ databases">
        <authorList>
            <person name="de Groot N.N."/>
        </authorList>
    </citation>
    <scope>NUCLEOTIDE SEQUENCE [LARGE SCALE GENOMIC DNA]</scope>
    <source>
        <strain evidence="8 9">RK1</strain>
    </source>
</reference>